<name>A0ACD5GLQ7_9SPIR</name>
<dbReference type="EMBL" id="CP179473">
    <property type="protein sequence ID" value="XPC85710.1"/>
    <property type="molecule type" value="Genomic_DNA"/>
</dbReference>
<reference evidence="1" key="1">
    <citation type="submission" date="2024-11" db="EMBL/GenBank/DDBJ databases">
        <title>Sequencing of Borrelia variable plasmids from multiple Borrelia sensu lato isolates.</title>
        <authorList>
            <person name="Mongodin E.F."/>
            <person name="Rudenko N."/>
            <person name="Fraser C.M."/>
            <person name="Schutzer S."/>
            <person name="Luft B."/>
            <person name="Morgan R."/>
            <person name="Casjens S."/>
            <person name="Qiu W."/>
        </authorList>
    </citation>
    <scope>NUCLEOTIDE SEQUENCE</scope>
    <source>
        <strain evidence="1">SCGT-18</strain>
    </source>
</reference>
<accession>A0ACD5GLQ7</accession>
<sequence>MFTFNFEKLECKSPNYFFTKKDFSNENIYDNGISLKDIFSNFSVGIQTSKDKIAIDYTGEKLLNKLKEFAYSEEEYVRNNYSLGEDSVFWKLLEVQKFLKSTNIDPNYVKKISYRPFDSRFIYYSKDKGVVVEPRYKVMKYILEIENNISLVTTRFLSTNNFFHAFVTSKISDKCFVSNRGSESSYVFPLYIKEDQFVFKDIIKENFKIPFREFINTKYNKKLKAEEILGYIYSVLYSNFYRTKFYEVLKIDFPKIIFADDTEVFLKLSELGRNLINAHLLKDNLEFNQSIGKHVIDQNQNQNKAIEKILYDKETKELYYNSTSKFTNISIEVYEYVIGSYQVIKSYLKYRKGRELGLNEIEHLEDVIKTLNYTIIVQKEIDNIMQKLKEFNE</sequence>
<proteinExistence type="predicted"/>
<dbReference type="Proteomes" id="UP001304851">
    <property type="component" value="Plasmid lp25"/>
</dbReference>
<keyword evidence="1" id="KW-0614">Plasmid</keyword>
<geneLocation type="plasmid" evidence="1 2">
    <name>lp25</name>
</geneLocation>
<organism evidence="1 2">
    <name type="scientific">Borreliella carolinensis</name>
    <dbReference type="NCBI Taxonomy" id="478174"/>
    <lineage>
        <taxon>Bacteria</taxon>
        <taxon>Pseudomonadati</taxon>
        <taxon>Spirochaetota</taxon>
        <taxon>Spirochaetia</taxon>
        <taxon>Spirochaetales</taxon>
        <taxon>Borreliaceae</taxon>
        <taxon>Borreliella</taxon>
    </lineage>
</organism>
<gene>
    <name evidence="1" type="ORF">QIA18_06250</name>
</gene>
<evidence type="ECO:0000313" key="2">
    <source>
        <dbReference type="Proteomes" id="UP001304851"/>
    </source>
</evidence>
<keyword evidence="2" id="KW-1185">Reference proteome</keyword>
<evidence type="ECO:0000313" key="1">
    <source>
        <dbReference type="EMBL" id="XPC85710.1"/>
    </source>
</evidence>
<protein>
    <submittedName>
        <fullName evidence="1">Type ISP restriction/modification enzyme</fullName>
    </submittedName>
</protein>